<evidence type="ECO:0000313" key="2">
    <source>
        <dbReference type="EMBL" id="EGV16072.1"/>
    </source>
</evidence>
<dbReference type="InterPro" id="IPR002686">
    <property type="entry name" value="Transposase_17"/>
</dbReference>
<name>F9UIC0_9GAMM</name>
<accession>F9UIC0</accession>
<gene>
    <name evidence="2" type="ORF">ThimaDRAFT_4673</name>
</gene>
<dbReference type="Gene3D" id="3.30.70.1290">
    <property type="entry name" value="Transposase IS200-like"/>
    <property type="match status" value="1"/>
</dbReference>
<dbReference type="STRING" id="768671.ThimaDRAFT_4673"/>
<dbReference type="Pfam" id="PF01797">
    <property type="entry name" value="Y1_Tnp"/>
    <property type="match status" value="1"/>
</dbReference>
<dbReference type="AlphaFoldDB" id="F9UIC0"/>
<sequence length="161" mass="18180">MLSTSCRACGTQVLGYCLMPNHVHPILVRGDELGLRDALGEAHRRYTRRINFREGWRGHLWQERFHSFVMDERHLIAAARSVERNPVRARLSGRPQDWPWSSARAHLAAADDEIVSVRPLLELVSDQDRFIGEPDGTDIADLRGSRFGEKARLAARGKGTG</sequence>
<dbReference type="SUPFAM" id="SSF143422">
    <property type="entry name" value="Transposase IS200-like"/>
    <property type="match status" value="1"/>
</dbReference>
<feature type="domain" description="Transposase IS200-like" evidence="1">
    <location>
        <begin position="3"/>
        <end position="85"/>
    </location>
</feature>
<dbReference type="PANTHER" id="PTHR34322">
    <property type="entry name" value="TRANSPOSASE, Y1_TNP DOMAIN-CONTAINING"/>
    <property type="match status" value="1"/>
</dbReference>
<dbReference type="SMART" id="SM01321">
    <property type="entry name" value="Y1_Tnp"/>
    <property type="match status" value="1"/>
</dbReference>
<protein>
    <recommendedName>
        <fullName evidence="1">Transposase IS200-like domain-containing protein</fullName>
    </recommendedName>
</protein>
<dbReference type="InterPro" id="IPR036515">
    <property type="entry name" value="Transposase_17_sf"/>
</dbReference>
<dbReference type="GO" id="GO:0004803">
    <property type="term" value="F:transposase activity"/>
    <property type="evidence" value="ECO:0007669"/>
    <property type="project" value="InterPro"/>
</dbReference>
<dbReference type="Proteomes" id="UP000005459">
    <property type="component" value="Unassembled WGS sequence"/>
</dbReference>
<dbReference type="EMBL" id="AFWV01000024">
    <property type="protein sequence ID" value="EGV16072.1"/>
    <property type="molecule type" value="Genomic_DNA"/>
</dbReference>
<organism evidence="2 3">
    <name type="scientific">Thiocapsa marina 5811</name>
    <dbReference type="NCBI Taxonomy" id="768671"/>
    <lineage>
        <taxon>Bacteria</taxon>
        <taxon>Pseudomonadati</taxon>
        <taxon>Pseudomonadota</taxon>
        <taxon>Gammaproteobacteria</taxon>
        <taxon>Chromatiales</taxon>
        <taxon>Chromatiaceae</taxon>
        <taxon>Thiocapsa</taxon>
    </lineage>
</organism>
<dbReference type="PATRIC" id="fig|768671.3.peg.4915"/>
<evidence type="ECO:0000313" key="3">
    <source>
        <dbReference type="Proteomes" id="UP000005459"/>
    </source>
</evidence>
<keyword evidence="3" id="KW-1185">Reference proteome</keyword>
<evidence type="ECO:0000259" key="1">
    <source>
        <dbReference type="SMART" id="SM01321"/>
    </source>
</evidence>
<dbReference type="GO" id="GO:0003677">
    <property type="term" value="F:DNA binding"/>
    <property type="evidence" value="ECO:0007669"/>
    <property type="project" value="InterPro"/>
</dbReference>
<dbReference type="PANTHER" id="PTHR34322:SF2">
    <property type="entry name" value="TRANSPOSASE IS200-LIKE DOMAIN-CONTAINING PROTEIN"/>
    <property type="match status" value="1"/>
</dbReference>
<reference evidence="2 3" key="1">
    <citation type="submission" date="2011-06" db="EMBL/GenBank/DDBJ databases">
        <title>The draft genome of Thiocapsa marina 5811.</title>
        <authorList>
            <consortium name="US DOE Joint Genome Institute (JGI-PGF)"/>
            <person name="Lucas S."/>
            <person name="Han J."/>
            <person name="Cheng J.-F."/>
            <person name="Goodwin L."/>
            <person name="Pitluck S."/>
            <person name="Peters L."/>
            <person name="Land M.L."/>
            <person name="Hauser L."/>
            <person name="Vogl K."/>
            <person name="Liu Z."/>
            <person name="Imhoff J."/>
            <person name="Thiel V."/>
            <person name="Frigaard N.-U."/>
            <person name="Bryant D."/>
            <person name="Woyke T.J."/>
        </authorList>
    </citation>
    <scope>NUCLEOTIDE SEQUENCE [LARGE SCALE GENOMIC DNA]</scope>
    <source>
        <strain evidence="2 3">5811</strain>
    </source>
</reference>
<dbReference type="GO" id="GO:0006313">
    <property type="term" value="P:DNA transposition"/>
    <property type="evidence" value="ECO:0007669"/>
    <property type="project" value="InterPro"/>
</dbReference>
<proteinExistence type="predicted"/>
<dbReference type="eggNOG" id="COG1943">
    <property type="taxonomic scope" value="Bacteria"/>
</dbReference>